<organism evidence="1">
    <name type="scientific">marine sediment metagenome</name>
    <dbReference type="NCBI Taxonomy" id="412755"/>
    <lineage>
        <taxon>unclassified sequences</taxon>
        <taxon>metagenomes</taxon>
        <taxon>ecological metagenomes</taxon>
    </lineage>
</organism>
<gene>
    <name evidence="1" type="ORF">S01H1_60812</name>
</gene>
<protein>
    <submittedName>
        <fullName evidence="1">Uncharacterized protein</fullName>
    </submittedName>
</protein>
<dbReference type="AlphaFoldDB" id="X0WGC4"/>
<proteinExistence type="predicted"/>
<dbReference type="SUPFAM" id="SSF53756">
    <property type="entry name" value="UDP-Glycosyltransferase/glycogen phosphorylase"/>
    <property type="match status" value="1"/>
</dbReference>
<feature type="non-terminal residue" evidence="1">
    <location>
        <position position="171"/>
    </location>
</feature>
<dbReference type="EMBL" id="BARS01039840">
    <property type="protein sequence ID" value="GAG23568.1"/>
    <property type="molecule type" value="Genomic_DNA"/>
</dbReference>
<evidence type="ECO:0000313" key="1">
    <source>
        <dbReference type="EMBL" id="GAG23568.1"/>
    </source>
</evidence>
<comment type="caution">
    <text evidence="1">The sequence shown here is derived from an EMBL/GenBank/DDBJ whole genome shotgun (WGS) entry which is preliminary data.</text>
</comment>
<name>X0WGC4_9ZZZZ</name>
<reference evidence="1" key="1">
    <citation type="journal article" date="2014" name="Front. Microbiol.">
        <title>High frequency of phylogenetically diverse reductive dehalogenase-homologous genes in deep subseafloor sedimentary metagenomes.</title>
        <authorList>
            <person name="Kawai M."/>
            <person name="Futagami T."/>
            <person name="Toyoda A."/>
            <person name="Takaki Y."/>
            <person name="Nishi S."/>
            <person name="Hori S."/>
            <person name="Arai W."/>
            <person name="Tsubouchi T."/>
            <person name="Morono Y."/>
            <person name="Uchiyama I."/>
            <person name="Ito T."/>
            <person name="Fujiyama A."/>
            <person name="Inagaki F."/>
            <person name="Takami H."/>
        </authorList>
    </citation>
    <scope>NUCLEOTIDE SEQUENCE</scope>
    <source>
        <strain evidence="1">Expedition CK06-06</strain>
    </source>
</reference>
<sequence>MINNFFFFQPEQYHFVLDLIFEYGRPFIKYEHDHREIIGEQARPRAARMLFGHSILNVFISPMQMEKHREHLGDLIDPYFLLPPAIDTKRFRILKGVKRDAKKMVNVSGRLYESKGFRHMLQFVMAKQGKNKFEIYTKNHKEVRQVFGKLDNVKVLPPVENDYLPQVYNSA</sequence>
<accession>X0WGC4</accession>